<evidence type="ECO:0000259" key="5">
    <source>
        <dbReference type="Pfam" id="PF03391"/>
    </source>
</evidence>
<evidence type="ECO:0000256" key="4">
    <source>
        <dbReference type="SAM" id="MobiDB-lite"/>
    </source>
</evidence>
<dbReference type="InterPro" id="IPR005054">
    <property type="entry name" value="Nepo_coat"/>
</dbReference>
<evidence type="ECO:0000256" key="3">
    <source>
        <dbReference type="ARBA" id="ARBA00022844"/>
    </source>
</evidence>
<evidence type="ECO:0000256" key="1">
    <source>
        <dbReference type="ARBA" id="ARBA00004328"/>
    </source>
</evidence>
<sequence length="1362" mass="151141">MGGFGALFASFQGAVVKKLTKLKADLWTANTEVPSESLLSSWEGIARKKQLPVLAADYVRSFRGPAIHPEGWKAQGGNIFSGNTCGCYCKCGGVAPPMELQVIPRRVDFPDCPKGRNLCTDRCIRHGGKGFSEYEERKWVPGPTCTKCGGSGIEQVAEEVLHLHSAAKRAKAYQNALKVTVPDEVFLYAKYYWDAQCRLTGGMHNMPELAKFEDWLQALARCALAPECYFRNTHRFLGSGAHDERFGGPISFRYLPTCTHCVQLVNNWYIAKFKPHLEEETDWWKDLVKPRLGNPVHEIEPNRKSKSVESHKIPPPCNGDEFANFLYACQCAKLASDIERIESQDNFFDALDSLEGDFYDSDSTMLKRDLLAADARVVKRAVCLRKKRNPNCTPIFSMKGQPRVVFRADELASCLEQVLSNLPIMKMDRGDVESQQDHLENKQGGDLLTTPQFIEILKKKKREVRKKEFADSTQGRLLRANDFVLSKHDVFLANSVLDGLRKAKLIQRLAGKCATSTKITVDLTNKEEVVRYGPRELASEGFRQTFNVLNRPEFNALNKLAEAGWKEAKSVVLNLHIRSYLPQQMNAYAFCVIMWGHTSDAQEAALSGSYVYLGDGEATMLQLPLLCEYIGHNLQDFEAYKRSLVLSTVFPEFSGIADGKAMFGITSIEFTEYLPTSHAGITHERDSWDAMLRNHSEEKRRFLAGFNVVDTIEKGNGKGFSFPDFNLKSVPRHQAVVRTFEDQDVTPILARAKSMRVKTFGNFRAGNIPVNYLGATTSSSFAPRHSVSENAGYTMGDMKSADNFVFTQLITMPTASTKGNVLAGVDILANARTTMSGFYTRWLKIGYIDTNLKLVCHLPRAPFAGISFFMLIDSTGYLASTTPTDLNEEEVLSYPLHLVTTADVSSYEFILDWHRYVGQVPFAEENAFLRPTIFLVACVSSTLALSAKIEFYLEAQSVGEELPRALAPSPVLSYPFQNTYLEDLDLFLPPKRLALGERETTIIPLSFAKFRKSGDAVLYSHAAARLAHFQGIGGVLHGAVYLIGSQLVASKLRISMWSKEQHIQHQAMNVHVDTDAGVAFDLPIKDAFYASSVYGDSGAVIQITCLCSPMSPNAIKAPFDMILKIRGFTPDAPMCRTINFTQRFGWFAVEPTTSTGAIKLKIWPVSNHLESNEMKVTGYTNAFLQMCQTSTMHFGSVIIHFSWTLFGGTTNAATAGGVVTIAEGFGPESENFRGHCRNFSIYEGKATVPLELGTLAGPTPLKKLDFKYRNWVRFTTPKGKNISSVFCAVEVLPGFSFYGRTGSPRLSTIGTTEPPVFEATTRGPQSEAEDRGDQDTVALGIGRGRGSGPPWFPLGVSFLLIG</sequence>
<evidence type="ECO:0000313" key="8">
    <source>
        <dbReference type="EMBL" id="QNN26228.1"/>
    </source>
</evidence>
<feature type="domain" description="Nepovirus coat protein N-terminal" evidence="7">
    <location>
        <begin position="804"/>
        <end position="893"/>
    </location>
</feature>
<comment type="subcellular location">
    <subcellularLocation>
        <location evidence="1">Virion</location>
    </subcellularLocation>
</comment>
<name>A0A7L7QV39_9SECO</name>
<evidence type="ECO:0000259" key="7">
    <source>
        <dbReference type="Pfam" id="PF03689"/>
    </source>
</evidence>
<proteinExistence type="predicted"/>
<feature type="region of interest" description="Disordered" evidence="4">
    <location>
        <begin position="1308"/>
        <end position="1333"/>
    </location>
</feature>
<dbReference type="EMBL" id="MN253491">
    <property type="protein sequence ID" value="QNN26228.1"/>
    <property type="molecule type" value="Genomic_RNA"/>
</dbReference>
<accession>A0A7L7QV39</accession>
<reference evidence="8" key="1">
    <citation type="submission" date="2019-08" db="EMBL/GenBank/DDBJ databases">
        <authorList>
            <person name="Li M."/>
            <person name="Dong L."/>
            <person name="Li B."/>
            <person name="Wang Z."/>
            <person name="Xie J."/>
            <person name="Li Y."/>
            <person name="Shi W."/>
            <person name="Yang L."/>
            <person name="Wu Q."/>
            <person name="Chen Y."/>
            <person name="Lu P."/>
            <person name="Guo G."/>
            <person name="Zhang H."/>
            <person name="Zhang P."/>
            <person name="Zhu K."/>
            <person name="Li Y."/>
            <person name="Yu D."/>
            <person name="Luo M.-C."/>
            <person name="Fahima T."/>
            <person name="Nevo E."/>
            <person name="Li H."/>
            <person name="Liu Z."/>
        </authorList>
    </citation>
    <scope>NUCLEOTIDE SEQUENCE</scope>
    <source>
        <strain evidence="8">BJ</strain>
    </source>
</reference>
<evidence type="ECO:0000256" key="2">
    <source>
        <dbReference type="ARBA" id="ARBA00022561"/>
    </source>
</evidence>
<keyword evidence="2" id="KW-0167">Capsid protein</keyword>
<keyword evidence="3" id="KW-0946">Virion</keyword>
<dbReference type="InterPro" id="IPR005306">
    <property type="entry name" value="Nepo_coat_N"/>
</dbReference>
<dbReference type="InterPro" id="IPR005305">
    <property type="entry name" value="Nepo_coat_C"/>
</dbReference>
<feature type="domain" description="Nepovirus coat protein" evidence="5">
    <location>
        <begin position="970"/>
        <end position="1131"/>
    </location>
</feature>
<feature type="domain" description="Nepovirus coat protein C-terminal" evidence="6">
    <location>
        <begin position="1138"/>
        <end position="1301"/>
    </location>
</feature>
<dbReference type="GO" id="GO:0019028">
    <property type="term" value="C:viral capsid"/>
    <property type="evidence" value="ECO:0007669"/>
    <property type="project" value="UniProtKB-KW"/>
</dbReference>
<protein>
    <submittedName>
        <fullName evidence="8">Polyprotein 2</fullName>
    </submittedName>
</protein>
<dbReference type="SUPFAM" id="SSF88633">
    <property type="entry name" value="Positive stranded ssRNA viruses"/>
    <property type="match status" value="3"/>
</dbReference>
<organism evidence="8">
    <name type="scientific">Nepovirus sp</name>
    <dbReference type="NCBI Taxonomy" id="1955146"/>
    <lineage>
        <taxon>Viruses</taxon>
        <taxon>Riboviria</taxon>
        <taxon>Orthornavirae</taxon>
        <taxon>Pisuviricota</taxon>
        <taxon>Pisoniviricetes</taxon>
        <taxon>Picornavirales</taxon>
        <taxon>Secoviridae</taxon>
        <taxon>Comovirinae</taxon>
        <taxon>Nepovirus</taxon>
    </lineage>
</organism>
<dbReference type="Pfam" id="PF03688">
    <property type="entry name" value="Nepo_coat_C"/>
    <property type="match status" value="1"/>
</dbReference>
<dbReference type="Gene3D" id="2.60.120.20">
    <property type="match status" value="2"/>
</dbReference>
<dbReference type="Pfam" id="PF03689">
    <property type="entry name" value="Nepo_coat_N"/>
    <property type="match status" value="1"/>
</dbReference>
<dbReference type="GO" id="GO:0005198">
    <property type="term" value="F:structural molecule activity"/>
    <property type="evidence" value="ECO:0007669"/>
    <property type="project" value="InterPro"/>
</dbReference>
<dbReference type="Pfam" id="PF03391">
    <property type="entry name" value="Nepo_coat"/>
    <property type="match status" value="1"/>
</dbReference>
<dbReference type="InterPro" id="IPR029053">
    <property type="entry name" value="Viral_coat"/>
</dbReference>
<evidence type="ECO:0000259" key="6">
    <source>
        <dbReference type="Pfam" id="PF03688"/>
    </source>
</evidence>